<dbReference type="InterPro" id="IPR039638">
    <property type="entry name" value="MED33A/B"/>
</dbReference>
<reference evidence="1" key="1">
    <citation type="submission" date="2020-06" db="EMBL/GenBank/DDBJ databases">
        <title>WGS assembly of Ceratodon purpureus strain R40.</title>
        <authorList>
            <person name="Carey S.B."/>
            <person name="Jenkins J."/>
            <person name="Shu S."/>
            <person name="Lovell J.T."/>
            <person name="Sreedasyam A."/>
            <person name="Maumus F."/>
            <person name="Tiley G.P."/>
            <person name="Fernandez-Pozo N."/>
            <person name="Barry K."/>
            <person name="Chen C."/>
            <person name="Wang M."/>
            <person name="Lipzen A."/>
            <person name="Daum C."/>
            <person name="Saski C.A."/>
            <person name="Payton A.C."/>
            <person name="Mcbreen J.C."/>
            <person name="Conrad R.E."/>
            <person name="Kollar L.M."/>
            <person name="Olsson S."/>
            <person name="Huttunen S."/>
            <person name="Landis J.B."/>
            <person name="Wickett N.J."/>
            <person name="Johnson M.G."/>
            <person name="Rensing S.A."/>
            <person name="Grimwood J."/>
            <person name="Schmutz J."/>
            <person name="Mcdaniel S.F."/>
        </authorList>
    </citation>
    <scope>NUCLEOTIDE SEQUENCE</scope>
    <source>
        <strain evidence="1">R40</strain>
    </source>
</reference>
<dbReference type="GO" id="GO:0016592">
    <property type="term" value="C:mediator complex"/>
    <property type="evidence" value="ECO:0007669"/>
    <property type="project" value="InterPro"/>
</dbReference>
<dbReference type="PANTHER" id="PTHR33739">
    <property type="entry name" value="OS07G0681500 PROTEIN"/>
    <property type="match status" value="1"/>
</dbReference>
<comment type="caution">
    <text evidence="1">The sequence shown here is derived from an EMBL/GenBank/DDBJ whole genome shotgun (WGS) entry which is preliminary data.</text>
</comment>
<gene>
    <name evidence="1" type="ORF">KC19_5G162300</name>
</gene>
<evidence type="ECO:0000313" key="2">
    <source>
        <dbReference type="Proteomes" id="UP000822688"/>
    </source>
</evidence>
<protein>
    <recommendedName>
        <fullName evidence="3">Mediator of RNA polymerase II transcription subunit 33A</fullName>
    </recommendedName>
</protein>
<dbReference type="GO" id="GO:2000762">
    <property type="term" value="P:regulation of phenylpropanoid metabolic process"/>
    <property type="evidence" value="ECO:0007669"/>
    <property type="project" value="InterPro"/>
</dbReference>
<accession>A0A8T0I3J8</accession>
<keyword evidence="2" id="KW-1185">Reference proteome</keyword>
<organism evidence="1 2">
    <name type="scientific">Ceratodon purpureus</name>
    <name type="common">Fire moss</name>
    <name type="synonym">Dicranum purpureum</name>
    <dbReference type="NCBI Taxonomy" id="3225"/>
    <lineage>
        <taxon>Eukaryota</taxon>
        <taxon>Viridiplantae</taxon>
        <taxon>Streptophyta</taxon>
        <taxon>Embryophyta</taxon>
        <taxon>Bryophyta</taxon>
        <taxon>Bryophytina</taxon>
        <taxon>Bryopsida</taxon>
        <taxon>Dicranidae</taxon>
        <taxon>Pseudoditrichales</taxon>
        <taxon>Ditrichaceae</taxon>
        <taxon>Ceratodon</taxon>
    </lineage>
</organism>
<evidence type="ECO:0000313" key="1">
    <source>
        <dbReference type="EMBL" id="KAG0577515.1"/>
    </source>
</evidence>
<sequence length="1308" mass="140132">MQSSWKAVLEVTKTAWTQNEPPLVFGTDVITCIHEQGIGLPSVELAQVLMHCLSTGAPNGASIATMWTYIQHAMSCYMVSALHMLALLTSRILPSRQQQPEMYKMYLDLTSTYAFSLSTTKSMACRDRVVKAVDEALQLSKNPDAPMTEVGVVIVHFLFALVARLAEAVYEDWISNKGSIHGQMMALGGHDEKLDMGLEQLKKNNSLAAVHLMAKIMENKRTAGLLRIARRNLQDQWTLFVQRLQLLESLTNDSSSMAPKEAMEALGQLAKAIQQGLRQEWRPHQMPVIRSLLPSASRSWTFGNAGGLGCSSPWLPFDIYMEAAMEGRRLSTSSNADVLADVMKAMQSVHSANWVDLFLGLWTAALRLVKRNRDSIEGPHPHVESRMCMLLSITPIAIGIVIDEEERGQLHPENISGELQPSAPATNVVGGRRAALETCLQVLGQFEALLVPPPVAVAAANQVAAKVAAFISTGGQNMSADISSSGKSAVGTMRHLIVESCIARGLLPNSAYFWLGTGGSLANIPASPSQPSPWSAFMDGAPLTTSLRAALMISPAGSVAELEKIYKTAMVGPEEERPAAASILCGASLIRSWTVQEHAVHFAVQLLSPPVSDNNWGGNSNGLLAHAPMLYAALQGMNNADAMNVLSLFGMFPEIAASLLPICEVFGSITNAKPVATSMGEELSAHMLFTMAFLQLVKLWKFHRPPLEHCLLGSGAGLGADLSLEYLLQLRNMQLTSPSKQRMQLSGSSYPTSPSGVVTLDSFPRLRVWYMQHQACISSTISGLVRSNPMHQVGDRLLAMMFKKVNKTSSAPTTGLSGNANGPSEDAAGRPILCAWDVIQAVPIVLEYALTACSHSTLSPRELTTGLRELVDYLPGTIATVVSYCLAEVTRGLWKYASMNGQDWPSPAANLLTIQGEVKDILAASGVHTSNPPGAGGGNAPVSLPLPLAALIGLTITFKLDKTGDTVLSIAGPGLETCSSAGPWFSMQVVAALWAQKVKRWHEYIVFMGAIHIFKQNKSALLQLLKNMFAVTLSTSTSPGAKLQVNGGVGALLGHGQWCAYAPGILYLRSYSTLHDIMFLSCETLVLVAEAARELGSKGDIGTTDLTGHGSRLRCVQASLSTSMSRVVQASSLGASLLYVSGGTTLVTKLFTESIPTWFLSGSGSKGIQSPGGLVVEGYAIAHFALLSGALAWGVSGSSGTNLQPENSGVPLLMQRHRVLGSHMEFLASGLGGDLTMSCEQTLWRSYVVGFLALMVTCTPTWILELKTETLRKLATGLRFWHEHDLAVALLERGGPSAMGAAAELTLS</sequence>
<dbReference type="OrthoDB" id="683212at2759"/>
<dbReference type="PANTHER" id="PTHR33739:SF3">
    <property type="entry name" value="OS07G0681500 PROTEIN"/>
    <property type="match status" value="1"/>
</dbReference>
<proteinExistence type="predicted"/>
<dbReference type="EMBL" id="CM026425">
    <property type="protein sequence ID" value="KAG0577515.1"/>
    <property type="molecule type" value="Genomic_DNA"/>
</dbReference>
<evidence type="ECO:0008006" key="3">
    <source>
        <dbReference type="Google" id="ProtNLM"/>
    </source>
</evidence>
<dbReference type="Proteomes" id="UP000822688">
    <property type="component" value="Chromosome 5"/>
</dbReference>
<name>A0A8T0I3J8_CERPU</name>